<protein>
    <submittedName>
        <fullName evidence="1">Uncharacterized protein</fullName>
    </submittedName>
</protein>
<keyword evidence="2" id="KW-1185">Reference proteome</keyword>
<dbReference type="Proteomes" id="UP000277256">
    <property type="component" value="Unassembled WGS sequence"/>
</dbReference>
<gene>
    <name evidence="1" type="ORF">EIW28_11090</name>
</gene>
<dbReference type="RefSeq" id="WP_125247780.1">
    <property type="nucleotide sequence ID" value="NZ_RSEB01000003.1"/>
</dbReference>
<evidence type="ECO:0000313" key="2">
    <source>
        <dbReference type="Proteomes" id="UP000277256"/>
    </source>
</evidence>
<name>A0A426UXN4_9ACTN</name>
<organism evidence="1 2">
    <name type="scientific">Glycomyces terrestris</name>
    <dbReference type="NCBI Taxonomy" id="2493553"/>
    <lineage>
        <taxon>Bacteria</taxon>
        <taxon>Bacillati</taxon>
        <taxon>Actinomycetota</taxon>
        <taxon>Actinomycetes</taxon>
        <taxon>Glycomycetales</taxon>
        <taxon>Glycomycetaceae</taxon>
        <taxon>Glycomyces</taxon>
    </lineage>
</organism>
<dbReference type="EMBL" id="RSEB01000003">
    <property type="protein sequence ID" value="RRR99266.1"/>
    <property type="molecule type" value="Genomic_DNA"/>
</dbReference>
<accession>A0A426UXN4</accession>
<sequence length="657" mass="68277">MRRPDFIGTAAASAAAAVLAGSVFTGGTAVHAEPPASAGDPAATAVILPTGDRVTVLPNGTTAIDPAAGREDAAFLTPPSPSGDLVVVPTDRVAAIQAGDEDPRRYNVSELLRAGETDAAAARESELDEREYAGLVPASAATAAAAADAETRRLDLTLLNRHGKAPDGSWVLWADQDSEAFDFIPVDEYGHGAADLPPGDYVVVSGFWSDPTDTARGQHVFGMTAVTIGEEPVSLVLDGAAAAPVAVAVEQEDAQLLTGAISIDARSEDNYLGYGTFAGPRIDAYLLPEPDLPGFELGFLYQPVLASPAGADDPYAYHLAFHDPAGFPADPAYAVDDDDLAEVETEYRHLGTPGAGQTCDYGDYTGRQIGMGFCLLVDTAVPSERTVYYTAGPEIHWDSSLQAGELDAEGFLLDGFVNAQEAVFAPGETERVMPRGGLSAAVSYAVRADEDGGQVLGAALGLVGGGNDEVLILVGAKGNATLSRDGETIAAAEGMDFYWENLLAALPAGDAGRYTITAETTAPSTVNRFGTSATAAWTFDSAPVAAGGVEEIPLPVVQLASDDIEGGYAPRRGCQELTLTLAANEDGPVVHAVDMTFEVSYDDGATWTSVDLDRDGDTAAAALVHPRGARWVSVRMTAVDDRGTEVEHTAIRAYGLR</sequence>
<reference evidence="1 2" key="1">
    <citation type="submission" date="2018-12" db="EMBL/GenBank/DDBJ databases">
        <title>Glycomyces sp. YIM 121974 draft genome.</title>
        <authorList>
            <person name="Li Q."/>
        </authorList>
    </citation>
    <scope>NUCLEOTIDE SEQUENCE [LARGE SCALE GENOMIC DNA]</scope>
    <source>
        <strain evidence="1 2">YIM 121974</strain>
    </source>
</reference>
<comment type="caution">
    <text evidence="1">The sequence shown here is derived from an EMBL/GenBank/DDBJ whole genome shotgun (WGS) entry which is preliminary data.</text>
</comment>
<proteinExistence type="predicted"/>
<dbReference type="OrthoDB" id="614750at2"/>
<evidence type="ECO:0000313" key="1">
    <source>
        <dbReference type="EMBL" id="RRR99266.1"/>
    </source>
</evidence>
<dbReference type="AlphaFoldDB" id="A0A426UXN4"/>